<dbReference type="PROSITE" id="PS51000">
    <property type="entry name" value="HTH_DEOR_2"/>
    <property type="match status" value="1"/>
</dbReference>
<proteinExistence type="predicted"/>
<dbReference type="InterPro" id="IPR036390">
    <property type="entry name" value="WH_DNA-bd_sf"/>
</dbReference>
<dbReference type="Proteomes" id="UP000254633">
    <property type="component" value="Unassembled WGS sequence"/>
</dbReference>
<dbReference type="Pfam" id="PF00455">
    <property type="entry name" value="DeoRC"/>
    <property type="match status" value="1"/>
</dbReference>
<dbReference type="GO" id="GO:0003677">
    <property type="term" value="F:DNA binding"/>
    <property type="evidence" value="ECO:0007669"/>
    <property type="project" value="UniProtKB-KW"/>
</dbReference>
<keyword evidence="4" id="KW-0238">DNA-binding</keyword>
<dbReference type="InterPro" id="IPR047779">
    <property type="entry name" value="AgaR-like"/>
</dbReference>
<dbReference type="Gene3D" id="3.40.50.1360">
    <property type="match status" value="1"/>
</dbReference>
<reference evidence="4 5" key="1">
    <citation type="submission" date="2018-06" db="EMBL/GenBank/DDBJ databases">
        <authorList>
            <consortium name="Pathogen Informatics"/>
            <person name="Doyle S."/>
        </authorList>
    </citation>
    <scope>NUCLEOTIDE SEQUENCE [LARGE SCALE GENOMIC DNA]</scope>
    <source>
        <strain evidence="4 5">NCTC10060</strain>
    </source>
</reference>
<keyword evidence="2" id="KW-0804">Transcription</keyword>
<dbReference type="InterPro" id="IPR014036">
    <property type="entry name" value="DeoR-like_C"/>
</dbReference>
<evidence type="ECO:0000256" key="1">
    <source>
        <dbReference type="ARBA" id="ARBA00023015"/>
    </source>
</evidence>
<dbReference type="EMBL" id="UGXH01000003">
    <property type="protein sequence ID" value="SUG56032.1"/>
    <property type="molecule type" value="Genomic_DNA"/>
</dbReference>
<name>A0A379TZN4_SALDZ</name>
<gene>
    <name evidence="4" type="primary">glcR_4</name>
    <name evidence="4" type="ORF">NCTC10060_03190</name>
</gene>
<sequence>MVFVWFRKETEVKAAIERRMEILEVITRQGKARVENLAERFNVSSVTIRSDLSFLEKNGYIVRSHGSAIPNVGVIAELTVNEKSRRNSDVKSLIGRAAAKLINNGDTVILDSGTTTREIAANLKSVENVVVMTNGLDVAVELASAPGVEVLISGGVLRKSAMSFSGSQAEASLKNVRFDKVFLGVDGFDLRVGITTHNEQEASLNRLMCDISEQVIAVADSTKFGKRSCHMIREFGDIDVLVTDSNIPEEYVQRLRDMRIEVIIAEKEK</sequence>
<dbReference type="InterPro" id="IPR001034">
    <property type="entry name" value="DeoR_HTH"/>
</dbReference>
<accession>A0A379TZN4</accession>
<dbReference type="PRINTS" id="PR00037">
    <property type="entry name" value="HTHLACR"/>
</dbReference>
<evidence type="ECO:0000313" key="4">
    <source>
        <dbReference type="EMBL" id="SUG56032.1"/>
    </source>
</evidence>
<feature type="domain" description="HTH deoR-type" evidence="3">
    <location>
        <begin position="15"/>
        <end position="70"/>
    </location>
</feature>
<evidence type="ECO:0000313" key="5">
    <source>
        <dbReference type="Proteomes" id="UP000254633"/>
    </source>
</evidence>
<dbReference type="NCBIfam" id="NF040755">
    <property type="entry name" value="AgaR"/>
    <property type="match status" value="1"/>
</dbReference>
<dbReference type="InterPro" id="IPR036388">
    <property type="entry name" value="WH-like_DNA-bd_sf"/>
</dbReference>
<keyword evidence="1" id="KW-0805">Transcription regulation</keyword>
<evidence type="ECO:0000259" key="3">
    <source>
        <dbReference type="PROSITE" id="PS51000"/>
    </source>
</evidence>
<dbReference type="AlphaFoldDB" id="A0A379TZN4"/>
<dbReference type="InterPro" id="IPR037171">
    <property type="entry name" value="NagB/RpiA_transferase-like"/>
</dbReference>
<dbReference type="Pfam" id="PF08220">
    <property type="entry name" value="HTH_DeoR"/>
    <property type="match status" value="1"/>
</dbReference>
<evidence type="ECO:0000256" key="2">
    <source>
        <dbReference type="ARBA" id="ARBA00023163"/>
    </source>
</evidence>
<dbReference type="PANTHER" id="PTHR30363:SF44">
    <property type="entry name" value="AGA OPERON TRANSCRIPTIONAL REPRESSOR-RELATED"/>
    <property type="match status" value="1"/>
</dbReference>
<protein>
    <submittedName>
        <fullName evidence="4">DNA-binding transcriptional regulator AgaR</fullName>
    </submittedName>
</protein>
<dbReference type="SUPFAM" id="SSF100950">
    <property type="entry name" value="NagB/RpiA/CoA transferase-like"/>
    <property type="match status" value="1"/>
</dbReference>
<dbReference type="SMART" id="SM00420">
    <property type="entry name" value="HTH_DEOR"/>
    <property type="match status" value="1"/>
</dbReference>
<dbReference type="SMART" id="SM01134">
    <property type="entry name" value="DeoRC"/>
    <property type="match status" value="1"/>
</dbReference>
<dbReference type="GO" id="GO:0003700">
    <property type="term" value="F:DNA-binding transcription factor activity"/>
    <property type="evidence" value="ECO:0007669"/>
    <property type="project" value="InterPro"/>
</dbReference>
<dbReference type="SUPFAM" id="SSF46785">
    <property type="entry name" value="Winged helix' DNA-binding domain"/>
    <property type="match status" value="1"/>
</dbReference>
<dbReference type="InterPro" id="IPR050313">
    <property type="entry name" value="Carb_Metab_HTH_regulators"/>
</dbReference>
<organism evidence="4 5">
    <name type="scientific">Salmonella diarizonae</name>
    <dbReference type="NCBI Taxonomy" id="59204"/>
    <lineage>
        <taxon>Bacteria</taxon>
        <taxon>Pseudomonadati</taxon>
        <taxon>Pseudomonadota</taxon>
        <taxon>Gammaproteobacteria</taxon>
        <taxon>Enterobacterales</taxon>
        <taxon>Enterobacteriaceae</taxon>
        <taxon>Salmonella</taxon>
    </lineage>
</organism>
<dbReference type="PANTHER" id="PTHR30363">
    <property type="entry name" value="HTH-TYPE TRANSCRIPTIONAL REGULATOR SRLR-RELATED"/>
    <property type="match status" value="1"/>
</dbReference>
<dbReference type="Gene3D" id="1.10.10.10">
    <property type="entry name" value="Winged helix-like DNA-binding domain superfamily/Winged helix DNA-binding domain"/>
    <property type="match status" value="1"/>
</dbReference>